<proteinExistence type="predicted"/>
<feature type="compositionally biased region" description="Basic and acidic residues" evidence="1">
    <location>
        <begin position="245"/>
        <end position="257"/>
    </location>
</feature>
<dbReference type="Proteomes" id="UP001066276">
    <property type="component" value="Chromosome 1_2"/>
</dbReference>
<dbReference type="EMBL" id="JANPWB010000002">
    <property type="protein sequence ID" value="KAJ1206093.1"/>
    <property type="molecule type" value="Genomic_DNA"/>
</dbReference>
<keyword evidence="2" id="KW-0732">Signal</keyword>
<evidence type="ECO:0000256" key="2">
    <source>
        <dbReference type="SAM" id="SignalP"/>
    </source>
</evidence>
<dbReference type="AlphaFoldDB" id="A0AAV7W0F5"/>
<feature type="chain" id="PRO_5043428923" description="Osteopontin" evidence="2">
    <location>
        <begin position="19"/>
        <end position="263"/>
    </location>
</feature>
<feature type="compositionally biased region" description="Basic and acidic residues" evidence="1">
    <location>
        <begin position="37"/>
        <end position="57"/>
    </location>
</feature>
<evidence type="ECO:0008006" key="5">
    <source>
        <dbReference type="Google" id="ProtNLM"/>
    </source>
</evidence>
<evidence type="ECO:0000256" key="1">
    <source>
        <dbReference type="SAM" id="MobiDB-lite"/>
    </source>
</evidence>
<protein>
    <recommendedName>
        <fullName evidence="5">Osteopontin</fullName>
    </recommendedName>
</protein>
<feature type="signal peptide" evidence="2">
    <location>
        <begin position="1"/>
        <end position="18"/>
    </location>
</feature>
<feature type="region of interest" description="Disordered" evidence="1">
    <location>
        <begin position="133"/>
        <end position="263"/>
    </location>
</feature>
<feature type="region of interest" description="Disordered" evidence="1">
    <location>
        <begin position="28"/>
        <end position="93"/>
    </location>
</feature>
<evidence type="ECO:0000313" key="4">
    <source>
        <dbReference type="Proteomes" id="UP001066276"/>
    </source>
</evidence>
<comment type="caution">
    <text evidence="3">The sequence shown here is derived from an EMBL/GenBank/DDBJ whole genome shotgun (WGS) entry which is preliminary data.</text>
</comment>
<evidence type="ECO:0000313" key="3">
    <source>
        <dbReference type="EMBL" id="KAJ1206093.1"/>
    </source>
</evidence>
<accession>A0AAV7W0F5</accession>
<sequence length="263" mass="29031">MNMKIVVLCLCLLGVACAVPTLRSRHSFSSEDISQDSSKDLSSESHDRDSDSSEEVHPVATTTVLFTEAYTDESYTEGPFNRGDNTGRGDSNSIPFEVIAADDKDHPFNVKNWKSTVRNYKRDLQALLDATSEQANEADDADKVSADIDDTNNNDATSHQHTTSSKEHNSKEDDDQSLHGHSVEEDAHQDSLNSNESPETQPDHSVEADSHPDTPTSNESPEQHVQLRGLKQVTVEPYTESSESSESHEDSLPHESIESYNTV</sequence>
<feature type="compositionally biased region" description="Polar residues" evidence="1">
    <location>
        <begin position="190"/>
        <end position="200"/>
    </location>
</feature>
<reference evidence="3" key="1">
    <citation type="journal article" date="2022" name="bioRxiv">
        <title>Sequencing and chromosome-scale assembly of the giantPleurodeles waltlgenome.</title>
        <authorList>
            <person name="Brown T."/>
            <person name="Elewa A."/>
            <person name="Iarovenko S."/>
            <person name="Subramanian E."/>
            <person name="Araus A.J."/>
            <person name="Petzold A."/>
            <person name="Susuki M."/>
            <person name="Suzuki K.-i.T."/>
            <person name="Hayashi T."/>
            <person name="Toyoda A."/>
            <person name="Oliveira C."/>
            <person name="Osipova E."/>
            <person name="Leigh N.D."/>
            <person name="Simon A."/>
            <person name="Yun M.H."/>
        </authorList>
    </citation>
    <scope>NUCLEOTIDE SEQUENCE</scope>
    <source>
        <strain evidence="3">20211129_DDA</strain>
        <tissue evidence="3">Liver</tissue>
    </source>
</reference>
<dbReference type="PROSITE" id="PS51257">
    <property type="entry name" value="PROKAR_LIPOPROTEIN"/>
    <property type="match status" value="1"/>
</dbReference>
<name>A0AAV7W0F5_PLEWA</name>
<organism evidence="3 4">
    <name type="scientific">Pleurodeles waltl</name>
    <name type="common">Iberian ribbed newt</name>
    <dbReference type="NCBI Taxonomy" id="8319"/>
    <lineage>
        <taxon>Eukaryota</taxon>
        <taxon>Metazoa</taxon>
        <taxon>Chordata</taxon>
        <taxon>Craniata</taxon>
        <taxon>Vertebrata</taxon>
        <taxon>Euteleostomi</taxon>
        <taxon>Amphibia</taxon>
        <taxon>Batrachia</taxon>
        <taxon>Caudata</taxon>
        <taxon>Salamandroidea</taxon>
        <taxon>Salamandridae</taxon>
        <taxon>Pleurodelinae</taxon>
        <taxon>Pleurodeles</taxon>
    </lineage>
</organism>
<keyword evidence="4" id="KW-1185">Reference proteome</keyword>
<feature type="compositionally biased region" description="Basic and acidic residues" evidence="1">
    <location>
        <begin position="164"/>
        <end position="189"/>
    </location>
</feature>
<gene>
    <name evidence="3" type="ORF">NDU88_001503</name>
</gene>
<feature type="compositionally biased region" description="Basic and acidic residues" evidence="1">
    <location>
        <begin position="201"/>
        <end position="212"/>
    </location>
</feature>